<evidence type="ECO:0000313" key="4">
    <source>
        <dbReference type="Proteomes" id="UP000011083"/>
    </source>
</evidence>
<feature type="transmembrane region" description="Helical" evidence="2">
    <location>
        <begin position="280"/>
        <end position="306"/>
    </location>
</feature>
<dbReference type="KEGG" id="acan:ACA1_245460"/>
<sequence>MPIFPGTSDDRFCSYTGDSTSGDCDSSHYTLLLLLEVSKYQFLFGPWIEKGMYKLRLPRALVALLSILTILFCVAIVLTDISVKNATSDFTDGTSSFAGSVMNTIDRYQSQVNGLSQSIQKTVSDYRNGASDLKDSIDILNTVQLIKWIIEIVVCAFLVFASVAGLIAGVWPKRTFFLIVMVISFLAFLPTMLLFSYDVAAEGVMKDLCSELEKEQKGDFAAISFGVLSCDDTNVAESESEDVTLTGIAALDDLLTCKVVKSYAQKNSDHVCDGMMNSGIIGLLSLFMAIVLVFMFLIAFGTHGIIGLKNKERKDDEEMNKPRRGYVEGKNGAKKNKRPLGPVAKEGKAHPQQSR</sequence>
<proteinExistence type="predicted"/>
<evidence type="ECO:0000256" key="2">
    <source>
        <dbReference type="SAM" id="Phobius"/>
    </source>
</evidence>
<dbReference type="EMBL" id="KB008093">
    <property type="protein sequence ID" value="ELR13454.1"/>
    <property type="molecule type" value="Genomic_DNA"/>
</dbReference>
<feature type="compositionally biased region" description="Basic and acidic residues" evidence="1">
    <location>
        <begin position="311"/>
        <end position="327"/>
    </location>
</feature>
<feature type="transmembrane region" description="Helical" evidence="2">
    <location>
        <begin position="60"/>
        <end position="78"/>
    </location>
</feature>
<dbReference type="GeneID" id="14914034"/>
<dbReference type="VEuPathDB" id="AmoebaDB:ACA1_245460"/>
<accession>L8GKT6</accession>
<dbReference type="RefSeq" id="XP_004335467.1">
    <property type="nucleotide sequence ID" value="XM_004335419.1"/>
</dbReference>
<keyword evidence="2" id="KW-0472">Membrane</keyword>
<keyword evidence="2" id="KW-1133">Transmembrane helix</keyword>
<keyword evidence="2" id="KW-0812">Transmembrane</keyword>
<evidence type="ECO:0000313" key="3">
    <source>
        <dbReference type="EMBL" id="ELR13454.1"/>
    </source>
</evidence>
<dbReference type="AlphaFoldDB" id="L8GKT6"/>
<evidence type="ECO:0000256" key="1">
    <source>
        <dbReference type="SAM" id="MobiDB-lite"/>
    </source>
</evidence>
<feature type="transmembrane region" description="Helical" evidence="2">
    <location>
        <begin position="176"/>
        <end position="197"/>
    </location>
</feature>
<protein>
    <submittedName>
        <fullName evidence="3">Uncharacterized protein</fullName>
    </submittedName>
</protein>
<reference evidence="3 4" key="1">
    <citation type="journal article" date="2013" name="Genome Biol.">
        <title>Genome of Acanthamoeba castellanii highlights extensive lateral gene transfer and early evolution of tyrosine kinase signaling.</title>
        <authorList>
            <person name="Clarke M."/>
            <person name="Lohan A.J."/>
            <person name="Liu B."/>
            <person name="Lagkouvardos I."/>
            <person name="Roy S."/>
            <person name="Zafar N."/>
            <person name="Bertelli C."/>
            <person name="Schilde C."/>
            <person name="Kianianmomeni A."/>
            <person name="Burglin T.R."/>
            <person name="Frech C."/>
            <person name="Turcotte B."/>
            <person name="Kopec K.O."/>
            <person name="Synnott J.M."/>
            <person name="Choo C."/>
            <person name="Paponov I."/>
            <person name="Finkler A."/>
            <person name="Soon Heng Tan C."/>
            <person name="Hutchins A.P."/>
            <person name="Weinmeier T."/>
            <person name="Rattei T."/>
            <person name="Chu J.S."/>
            <person name="Gimenez G."/>
            <person name="Irimia M."/>
            <person name="Rigden D.J."/>
            <person name="Fitzpatrick D.A."/>
            <person name="Lorenzo-Morales J."/>
            <person name="Bateman A."/>
            <person name="Chiu C.H."/>
            <person name="Tang P."/>
            <person name="Hegemann P."/>
            <person name="Fromm H."/>
            <person name="Raoult D."/>
            <person name="Greub G."/>
            <person name="Miranda-Saavedra D."/>
            <person name="Chen N."/>
            <person name="Nash P."/>
            <person name="Ginger M.L."/>
            <person name="Horn M."/>
            <person name="Schaap P."/>
            <person name="Caler L."/>
            <person name="Loftus B."/>
        </authorList>
    </citation>
    <scope>NUCLEOTIDE SEQUENCE [LARGE SCALE GENOMIC DNA]</scope>
    <source>
        <strain evidence="3 4">Neff</strain>
    </source>
</reference>
<feature type="transmembrane region" description="Helical" evidence="2">
    <location>
        <begin position="148"/>
        <end position="169"/>
    </location>
</feature>
<keyword evidence="4" id="KW-1185">Reference proteome</keyword>
<gene>
    <name evidence="3" type="ORF">ACA1_245460</name>
</gene>
<name>L8GKT6_ACACF</name>
<organism evidence="3 4">
    <name type="scientific">Acanthamoeba castellanii (strain ATCC 30010 / Neff)</name>
    <dbReference type="NCBI Taxonomy" id="1257118"/>
    <lineage>
        <taxon>Eukaryota</taxon>
        <taxon>Amoebozoa</taxon>
        <taxon>Discosea</taxon>
        <taxon>Longamoebia</taxon>
        <taxon>Centramoebida</taxon>
        <taxon>Acanthamoebidae</taxon>
        <taxon>Acanthamoeba</taxon>
    </lineage>
</organism>
<dbReference type="Proteomes" id="UP000011083">
    <property type="component" value="Unassembled WGS sequence"/>
</dbReference>
<feature type="region of interest" description="Disordered" evidence="1">
    <location>
        <begin position="311"/>
        <end position="355"/>
    </location>
</feature>